<dbReference type="PROSITE" id="PS51078">
    <property type="entry name" value="ICLR_ED"/>
    <property type="match status" value="1"/>
</dbReference>
<keyword evidence="7" id="KW-1185">Reference proteome</keyword>
<dbReference type="InterPro" id="IPR050707">
    <property type="entry name" value="HTH_MetabolicPath_Reg"/>
</dbReference>
<dbReference type="InterPro" id="IPR014757">
    <property type="entry name" value="Tscrpt_reg_IclR_C"/>
</dbReference>
<organism evidence="6 7">
    <name type="scientific">Micromonospora sonchi</name>
    <dbReference type="NCBI Taxonomy" id="1763543"/>
    <lineage>
        <taxon>Bacteria</taxon>
        <taxon>Bacillati</taxon>
        <taxon>Actinomycetota</taxon>
        <taxon>Actinomycetes</taxon>
        <taxon>Micromonosporales</taxon>
        <taxon>Micromonosporaceae</taxon>
        <taxon>Micromonospora</taxon>
    </lineage>
</organism>
<dbReference type="SUPFAM" id="SSF46785">
    <property type="entry name" value="Winged helix' DNA-binding domain"/>
    <property type="match status" value="1"/>
</dbReference>
<keyword evidence="1" id="KW-0805">Transcription regulation</keyword>
<evidence type="ECO:0000313" key="6">
    <source>
        <dbReference type="EMBL" id="GGM56112.1"/>
    </source>
</evidence>
<reference evidence="6" key="2">
    <citation type="submission" date="2020-09" db="EMBL/GenBank/DDBJ databases">
        <authorList>
            <person name="Sun Q."/>
            <person name="Zhou Y."/>
        </authorList>
    </citation>
    <scope>NUCLEOTIDE SEQUENCE</scope>
    <source>
        <strain evidence="6">CGMCC 4.7312</strain>
    </source>
</reference>
<dbReference type="Proteomes" id="UP000608890">
    <property type="component" value="Unassembled WGS sequence"/>
</dbReference>
<sequence>MTMPAPSGSIASKNIGSQTLARGLRALELVAASRNGLTMQEVADALDVHRTIAYRMLSTLADFHLVTRLPDGRFRAGAGLAALAALAQGDLREVALPVLRELADTLECTLSLIVAEGEEAVAVAVIEPTTTVYHLAFRTGSRHRLDRGAAGLALRAAGPRRSGEAPEVTLARQRGYASTYGQVEPGAYGLAVPLRQPPSVPAACINLITYRADLIDSSIEPMRQAAERISTALA</sequence>
<evidence type="ECO:0000313" key="7">
    <source>
        <dbReference type="Proteomes" id="UP000608890"/>
    </source>
</evidence>
<feature type="domain" description="HTH iclR-type" evidence="4">
    <location>
        <begin position="17"/>
        <end position="78"/>
    </location>
</feature>
<keyword evidence="3" id="KW-0804">Transcription</keyword>
<dbReference type="GO" id="GO:0003700">
    <property type="term" value="F:DNA-binding transcription factor activity"/>
    <property type="evidence" value="ECO:0007669"/>
    <property type="project" value="TreeGrafter"/>
</dbReference>
<dbReference type="GO" id="GO:0003677">
    <property type="term" value="F:DNA binding"/>
    <property type="evidence" value="ECO:0007669"/>
    <property type="project" value="UniProtKB-KW"/>
</dbReference>
<dbReference type="GO" id="GO:0045892">
    <property type="term" value="P:negative regulation of DNA-templated transcription"/>
    <property type="evidence" value="ECO:0007669"/>
    <property type="project" value="TreeGrafter"/>
</dbReference>
<evidence type="ECO:0000256" key="2">
    <source>
        <dbReference type="ARBA" id="ARBA00023125"/>
    </source>
</evidence>
<protein>
    <submittedName>
        <fullName evidence="6">Transcriptional regulator</fullName>
    </submittedName>
</protein>
<dbReference type="EMBL" id="BMNB01000025">
    <property type="protein sequence ID" value="GGM56112.1"/>
    <property type="molecule type" value="Genomic_DNA"/>
</dbReference>
<dbReference type="InterPro" id="IPR036390">
    <property type="entry name" value="WH_DNA-bd_sf"/>
</dbReference>
<dbReference type="SMART" id="SM00346">
    <property type="entry name" value="HTH_ICLR"/>
    <property type="match status" value="1"/>
</dbReference>
<dbReference type="Gene3D" id="3.30.450.40">
    <property type="match status" value="2"/>
</dbReference>
<proteinExistence type="predicted"/>
<name>A0A917X2D8_9ACTN</name>
<dbReference type="InterPro" id="IPR036388">
    <property type="entry name" value="WH-like_DNA-bd_sf"/>
</dbReference>
<dbReference type="AlphaFoldDB" id="A0A917X2D8"/>
<evidence type="ECO:0000259" key="4">
    <source>
        <dbReference type="PROSITE" id="PS51077"/>
    </source>
</evidence>
<dbReference type="PANTHER" id="PTHR30136:SF24">
    <property type="entry name" value="HTH-TYPE TRANSCRIPTIONAL REPRESSOR ALLR"/>
    <property type="match status" value="1"/>
</dbReference>
<dbReference type="InterPro" id="IPR029016">
    <property type="entry name" value="GAF-like_dom_sf"/>
</dbReference>
<dbReference type="PANTHER" id="PTHR30136">
    <property type="entry name" value="HELIX-TURN-HELIX TRANSCRIPTIONAL REGULATOR, ICLR FAMILY"/>
    <property type="match status" value="1"/>
</dbReference>
<dbReference type="SUPFAM" id="SSF55781">
    <property type="entry name" value="GAF domain-like"/>
    <property type="match status" value="1"/>
</dbReference>
<evidence type="ECO:0000256" key="3">
    <source>
        <dbReference type="ARBA" id="ARBA00023163"/>
    </source>
</evidence>
<evidence type="ECO:0000256" key="1">
    <source>
        <dbReference type="ARBA" id="ARBA00023015"/>
    </source>
</evidence>
<comment type="caution">
    <text evidence="6">The sequence shown here is derived from an EMBL/GenBank/DDBJ whole genome shotgun (WGS) entry which is preliminary data.</text>
</comment>
<evidence type="ECO:0000259" key="5">
    <source>
        <dbReference type="PROSITE" id="PS51078"/>
    </source>
</evidence>
<dbReference type="Pfam" id="PF09339">
    <property type="entry name" value="HTH_IclR"/>
    <property type="match status" value="1"/>
</dbReference>
<gene>
    <name evidence="6" type="ORF">GCM10011608_46220</name>
</gene>
<dbReference type="PROSITE" id="PS51077">
    <property type="entry name" value="HTH_ICLR"/>
    <property type="match status" value="1"/>
</dbReference>
<reference evidence="6" key="1">
    <citation type="journal article" date="2014" name="Int. J. Syst. Evol. Microbiol.">
        <title>Complete genome sequence of Corynebacterium casei LMG S-19264T (=DSM 44701T), isolated from a smear-ripened cheese.</title>
        <authorList>
            <consortium name="US DOE Joint Genome Institute (JGI-PGF)"/>
            <person name="Walter F."/>
            <person name="Albersmeier A."/>
            <person name="Kalinowski J."/>
            <person name="Ruckert C."/>
        </authorList>
    </citation>
    <scope>NUCLEOTIDE SEQUENCE</scope>
    <source>
        <strain evidence="6">CGMCC 4.7312</strain>
    </source>
</reference>
<accession>A0A917X2D8</accession>
<dbReference type="Gene3D" id="1.10.10.10">
    <property type="entry name" value="Winged helix-like DNA-binding domain superfamily/Winged helix DNA-binding domain"/>
    <property type="match status" value="1"/>
</dbReference>
<keyword evidence="2" id="KW-0238">DNA-binding</keyword>
<feature type="domain" description="IclR-ED" evidence="5">
    <location>
        <begin position="77"/>
        <end position="234"/>
    </location>
</feature>
<dbReference type="InterPro" id="IPR005471">
    <property type="entry name" value="Tscrpt_reg_IclR_N"/>
</dbReference>
<dbReference type="Pfam" id="PF01614">
    <property type="entry name" value="IclR_C"/>
    <property type="match status" value="1"/>
</dbReference>
<dbReference type="RefSeq" id="WP_229706363.1">
    <property type="nucleotide sequence ID" value="NZ_BMNB01000025.1"/>
</dbReference>